<dbReference type="HOGENOM" id="CLU_2086951_0_0_1"/>
<name>B6IJJ1_CAEBR</name>
<gene>
    <name evidence="2 4" type="ORF">CBG26081</name>
    <name evidence="2" type="ORF">CBG_26081</name>
</gene>
<dbReference type="CTD" id="68917563"/>
<organism evidence="2 3">
    <name type="scientific">Caenorhabditis briggsae</name>
    <dbReference type="NCBI Taxonomy" id="6238"/>
    <lineage>
        <taxon>Eukaryota</taxon>
        <taxon>Metazoa</taxon>
        <taxon>Ecdysozoa</taxon>
        <taxon>Nematoda</taxon>
        <taxon>Chromadorea</taxon>
        <taxon>Rhabditida</taxon>
        <taxon>Rhabditina</taxon>
        <taxon>Rhabditomorpha</taxon>
        <taxon>Rhabditoidea</taxon>
        <taxon>Rhabditidae</taxon>
        <taxon>Peloderinae</taxon>
        <taxon>Caenorhabditis</taxon>
    </lineage>
</organism>
<feature type="compositionally biased region" description="Basic and acidic residues" evidence="1">
    <location>
        <begin position="90"/>
        <end position="105"/>
    </location>
</feature>
<feature type="region of interest" description="Disordered" evidence="1">
    <location>
        <begin position="88"/>
        <end position="117"/>
    </location>
</feature>
<evidence type="ECO:0000313" key="3">
    <source>
        <dbReference type="Proteomes" id="UP000008549"/>
    </source>
</evidence>
<evidence type="ECO:0000313" key="2">
    <source>
        <dbReference type="EMBL" id="CAS00071.1"/>
    </source>
</evidence>
<dbReference type="InParanoid" id="B6IJJ1"/>
<protein>
    <submittedName>
        <fullName evidence="2">Protein CBG26081</fullName>
    </submittedName>
</protein>
<evidence type="ECO:0000313" key="4">
    <source>
        <dbReference type="WormBase" id="CBG26081"/>
    </source>
</evidence>
<dbReference type="WormBase" id="CBG26081">
    <property type="protein sequence ID" value="CBP28602"/>
    <property type="gene ID" value="WBGene00087495"/>
</dbReference>
<keyword evidence="3" id="KW-1185">Reference proteome</keyword>
<accession>B6IJJ1</accession>
<proteinExistence type="predicted"/>
<dbReference type="KEGG" id="cbr:CBG_26081"/>
<reference evidence="2 3" key="2">
    <citation type="journal article" date="2011" name="PLoS Genet.">
        <title>Caenorhabditis briggsae recombinant inbred line genotypes reveal inter-strain incompatibility and the evolution of recombination.</title>
        <authorList>
            <person name="Ross J.A."/>
            <person name="Koboldt D.C."/>
            <person name="Staisch J.E."/>
            <person name="Chamberlin H.M."/>
            <person name="Gupta B.P."/>
            <person name="Miller R.D."/>
            <person name="Baird S.E."/>
            <person name="Haag E.S."/>
        </authorList>
    </citation>
    <scope>NUCLEOTIDE SEQUENCE [LARGE SCALE GENOMIC DNA]</scope>
    <source>
        <strain evidence="2 3">AF16</strain>
    </source>
</reference>
<dbReference type="GeneID" id="68917563"/>
<dbReference type="EMBL" id="HE601055">
    <property type="protein sequence ID" value="CAS00071.1"/>
    <property type="molecule type" value="Genomic_DNA"/>
</dbReference>
<evidence type="ECO:0000256" key="1">
    <source>
        <dbReference type="SAM" id="MobiDB-lite"/>
    </source>
</evidence>
<reference evidence="2 3" key="1">
    <citation type="journal article" date="2003" name="PLoS Biol.">
        <title>The genome sequence of Caenorhabditis briggsae: a platform for comparative genomics.</title>
        <authorList>
            <person name="Stein L.D."/>
            <person name="Bao Z."/>
            <person name="Blasiar D."/>
            <person name="Blumenthal T."/>
            <person name="Brent M.R."/>
            <person name="Chen N."/>
            <person name="Chinwalla A."/>
            <person name="Clarke L."/>
            <person name="Clee C."/>
            <person name="Coghlan A."/>
            <person name="Coulson A."/>
            <person name="D'Eustachio P."/>
            <person name="Fitch D.H."/>
            <person name="Fulton L.A."/>
            <person name="Fulton R.E."/>
            <person name="Griffiths-Jones S."/>
            <person name="Harris T.W."/>
            <person name="Hillier L.W."/>
            <person name="Kamath R."/>
            <person name="Kuwabara P.E."/>
            <person name="Mardis E.R."/>
            <person name="Marra M.A."/>
            <person name="Miner T.L."/>
            <person name="Minx P."/>
            <person name="Mullikin J.C."/>
            <person name="Plumb R.W."/>
            <person name="Rogers J."/>
            <person name="Schein J.E."/>
            <person name="Sohrmann M."/>
            <person name="Spieth J."/>
            <person name="Stajich J.E."/>
            <person name="Wei C."/>
            <person name="Willey D."/>
            <person name="Wilson R.K."/>
            <person name="Durbin R."/>
            <person name="Waterston R.H."/>
        </authorList>
    </citation>
    <scope>NUCLEOTIDE SEQUENCE [LARGE SCALE GENOMIC DNA]</scope>
    <source>
        <strain evidence="2 3">AF16</strain>
    </source>
</reference>
<dbReference type="Proteomes" id="UP000008549">
    <property type="component" value="Unassembled WGS sequence"/>
</dbReference>
<dbReference type="AlphaFoldDB" id="B6IJJ1"/>
<dbReference type="RefSeq" id="XP_045099631.1">
    <property type="nucleotide sequence ID" value="XM_045243283.1"/>
</dbReference>
<sequence length="117" mass="12659">MGPERVTSTVLSTSTVAIPANHDWSSIVVHRTFLAAWTNLSAPGRKIKDQCPEATVIPASVSGATPSPKAWTATAPSMSHQLCRLQIPRKHSDLRSSKGSGKEDRDLDVDGVWRIDN</sequence>